<accession>A0A8S5T532</accession>
<dbReference type="EMBL" id="BK032742">
    <property type="protein sequence ID" value="DAF57882.1"/>
    <property type="molecule type" value="Genomic_DNA"/>
</dbReference>
<organism evidence="1">
    <name type="scientific">Siphoviridae sp. ctaA31</name>
    <dbReference type="NCBI Taxonomy" id="2827894"/>
    <lineage>
        <taxon>Viruses</taxon>
        <taxon>Duplodnaviria</taxon>
        <taxon>Heunggongvirae</taxon>
        <taxon>Uroviricota</taxon>
        <taxon>Caudoviricetes</taxon>
    </lineage>
</organism>
<proteinExistence type="predicted"/>
<protein>
    <submittedName>
        <fullName evidence="1">Uncharacterized protein</fullName>
    </submittedName>
</protein>
<reference evidence="1" key="1">
    <citation type="journal article" date="2021" name="Proc. Natl. Acad. Sci. U.S.A.">
        <title>A Catalog of Tens of Thousands of Viruses from Human Metagenomes Reveals Hidden Associations with Chronic Diseases.</title>
        <authorList>
            <person name="Tisza M.J."/>
            <person name="Buck C.B."/>
        </authorList>
    </citation>
    <scope>NUCLEOTIDE SEQUENCE</scope>
    <source>
        <strain evidence="1">CtaA31</strain>
    </source>
</reference>
<name>A0A8S5T532_9CAUD</name>
<sequence>MLMIPPKKIKDKVRYSNNDVIVRDGVKLTPEEEKIYNAFRKELKEALDDRFR</sequence>
<evidence type="ECO:0000313" key="1">
    <source>
        <dbReference type="EMBL" id="DAF57882.1"/>
    </source>
</evidence>